<sequence>MYTSGHLFSGGWGDGRGFMNAGYAPRFGANHNPAAVATARANVPGLYVREAAIQTIDMRTLP</sequence>
<reference evidence="1 2" key="1">
    <citation type="submission" date="2024-10" db="EMBL/GenBank/DDBJ databases">
        <title>The Natural Products Discovery Center: Release of the First 8490 Sequenced Strains for Exploring Actinobacteria Biosynthetic Diversity.</title>
        <authorList>
            <person name="Kalkreuter E."/>
            <person name="Kautsar S.A."/>
            <person name="Yang D."/>
            <person name="Bader C.D."/>
            <person name="Teijaro C.N."/>
            <person name="Fluegel L."/>
            <person name="Davis C.M."/>
            <person name="Simpson J.R."/>
            <person name="Lauterbach L."/>
            <person name="Steele A.D."/>
            <person name="Gui C."/>
            <person name="Meng S."/>
            <person name="Li G."/>
            <person name="Viehrig K."/>
            <person name="Ye F."/>
            <person name="Su P."/>
            <person name="Kiefer A.F."/>
            <person name="Nichols A."/>
            <person name="Cepeda A.J."/>
            <person name="Yan W."/>
            <person name="Fan B."/>
            <person name="Jiang Y."/>
            <person name="Adhikari A."/>
            <person name="Zheng C.-J."/>
            <person name="Schuster L."/>
            <person name="Cowan T.M."/>
            <person name="Smanski M.J."/>
            <person name="Chevrette M.G."/>
            <person name="De Carvalho L.P.S."/>
            <person name="Shen B."/>
        </authorList>
    </citation>
    <scope>NUCLEOTIDE SEQUENCE [LARGE SCALE GENOMIC DNA]</scope>
    <source>
        <strain evidence="1 2">NPDC020295</strain>
    </source>
</reference>
<protein>
    <submittedName>
        <fullName evidence="1">Uncharacterized protein</fullName>
    </submittedName>
</protein>
<dbReference type="InterPro" id="IPR029063">
    <property type="entry name" value="SAM-dependent_MTases_sf"/>
</dbReference>
<comment type="caution">
    <text evidence="1">The sequence shown here is derived from an EMBL/GenBank/DDBJ whole genome shotgun (WGS) entry which is preliminary data.</text>
</comment>
<evidence type="ECO:0000313" key="2">
    <source>
        <dbReference type="Proteomes" id="UP001611397"/>
    </source>
</evidence>
<organism evidence="1 2">
    <name type="scientific">Streptomyces olivaceoviridis</name>
    <name type="common">Streptomyces corchorusii</name>
    <dbReference type="NCBI Taxonomy" id="1921"/>
    <lineage>
        <taxon>Bacteria</taxon>
        <taxon>Bacillati</taxon>
        <taxon>Actinomycetota</taxon>
        <taxon>Actinomycetes</taxon>
        <taxon>Kitasatosporales</taxon>
        <taxon>Streptomycetaceae</taxon>
        <taxon>Streptomyces</taxon>
    </lineage>
</organism>
<dbReference type="RefSeq" id="WP_244218541.1">
    <property type="nucleotide sequence ID" value="NZ_JBIRUT010000021.1"/>
</dbReference>
<gene>
    <name evidence="1" type="ORF">ACH49L_36015</name>
</gene>
<accession>A0ABW7VKL5</accession>
<dbReference type="EMBL" id="JBIRWM010000023">
    <property type="protein sequence ID" value="MFI2161020.1"/>
    <property type="molecule type" value="Genomic_DNA"/>
</dbReference>
<proteinExistence type="predicted"/>
<evidence type="ECO:0000313" key="1">
    <source>
        <dbReference type="EMBL" id="MFI2161020.1"/>
    </source>
</evidence>
<dbReference type="SUPFAM" id="SSF53335">
    <property type="entry name" value="S-adenosyl-L-methionine-dependent methyltransferases"/>
    <property type="match status" value="1"/>
</dbReference>
<name>A0ABW7VKL5_STROI</name>
<dbReference type="Proteomes" id="UP001611397">
    <property type="component" value="Unassembled WGS sequence"/>
</dbReference>
<dbReference type="Gene3D" id="3.40.50.150">
    <property type="entry name" value="Vaccinia Virus protein VP39"/>
    <property type="match status" value="1"/>
</dbReference>
<keyword evidence="2" id="KW-1185">Reference proteome</keyword>